<proteinExistence type="predicted"/>
<dbReference type="AlphaFoldDB" id="A0A1X2ITJ2"/>
<dbReference type="EMBL" id="MCGE01000004">
    <property type="protein sequence ID" value="ORZ22087.1"/>
    <property type="molecule type" value="Genomic_DNA"/>
</dbReference>
<comment type="caution">
    <text evidence="1">The sequence shown here is derived from an EMBL/GenBank/DDBJ whole genome shotgun (WGS) entry which is preliminary data.</text>
</comment>
<sequence>MTRDIFHSNSEYADRSSVNRVQSVDSIAHITTHEGTTISLEPINNIFQCPCEKQFKTQSGFRKHVNKCPLIRSISFALTSIPYPCNETGSESEEELTPGCTTKLPSTPNIPAIDIAKIPSTMRTYDHAFIRACDGTRWTSEEQQRMISILNAYQLRPISLINKHNVETNALTHTHHPATCSAEEMQVSPIDSSLLPVLSLEASLYCALCSGPFSKHFLGDSYVEINNETADFLNMDWSLYPQMRFATTLVVNTVEVYGRQRTIDSHRECFKEFKNKCPTSSLPPPTSRYPSVWPTSLDDDDGRKLVIGTKVFNALVTSCLRLDTDLPPEVGPGTCQFILGDYQQSKSTRLFIKETAWKAATTMAKTKSTTRISAKDNSSYRIASDFFSHVARSVIRNEDVLVKQDMEAFTKRLSNCDIHTALKSILDLFDDNDTPATTIYIINNSKLNRHLEALAKRLSTHISTAKESIVKAVARAYR</sequence>
<dbReference type="Proteomes" id="UP000193560">
    <property type="component" value="Unassembled WGS sequence"/>
</dbReference>
<keyword evidence="2" id="KW-1185">Reference proteome</keyword>
<dbReference type="OrthoDB" id="2250876at2759"/>
<accession>A0A1X2ITJ2</accession>
<reference evidence="1 2" key="1">
    <citation type="submission" date="2016-07" db="EMBL/GenBank/DDBJ databases">
        <title>Pervasive Adenine N6-methylation of Active Genes in Fungi.</title>
        <authorList>
            <consortium name="DOE Joint Genome Institute"/>
            <person name="Mondo S.J."/>
            <person name="Dannebaum R.O."/>
            <person name="Kuo R.C."/>
            <person name="Labutti K."/>
            <person name="Haridas S."/>
            <person name="Kuo A."/>
            <person name="Salamov A."/>
            <person name="Ahrendt S.R."/>
            <person name="Lipzen A."/>
            <person name="Sullivan W."/>
            <person name="Andreopoulos W.B."/>
            <person name="Clum A."/>
            <person name="Lindquist E."/>
            <person name="Daum C."/>
            <person name="Ramamoorthy G.K."/>
            <person name="Gryganskyi A."/>
            <person name="Culley D."/>
            <person name="Magnuson J.K."/>
            <person name="James T.Y."/>
            <person name="O'Malley M.A."/>
            <person name="Stajich J.E."/>
            <person name="Spatafora J.W."/>
            <person name="Visel A."/>
            <person name="Grigoriev I.V."/>
        </authorList>
    </citation>
    <scope>NUCLEOTIDE SEQUENCE [LARGE SCALE GENOMIC DNA]</scope>
    <source>
        <strain evidence="1 2">NRRL 1336</strain>
    </source>
</reference>
<gene>
    <name evidence="1" type="ORF">BCR42DRAFT_487688</name>
</gene>
<evidence type="ECO:0000313" key="1">
    <source>
        <dbReference type="EMBL" id="ORZ22087.1"/>
    </source>
</evidence>
<dbReference type="STRING" id="90262.A0A1X2ITJ2"/>
<protein>
    <submittedName>
        <fullName evidence="1">Uncharacterized protein</fullName>
    </submittedName>
</protein>
<name>A0A1X2ITJ2_9FUNG</name>
<evidence type="ECO:0000313" key="2">
    <source>
        <dbReference type="Proteomes" id="UP000193560"/>
    </source>
</evidence>
<organism evidence="1 2">
    <name type="scientific">Absidia repens</name>
    <dbReference type="NCBI Taxonomy" id="90262"/>
    <lineage>
        <taxon>Eukaryota</taxon>
        <taxon>Fungi</taxon>
        <taxon>Fungi incertae sedis</taxon>
        <taxon>Mucoromycota</taxon>
        <taxon>Mucoromycotina</taxon>
        <taxon>Mucoromycetes</taxon>
        <taxon>Mucorales</taxon>
        <taxon>Cunninghamellaceae</taxon>
        <taxon>Absidia</taxon>
    </lineage>
</organism>